<evidence type="ECO:0000313" key="3">
    <source>
        <dbReference type="Proteomes" id="UP000319825"/>
    </source>
</evidence>
<dbReference type="Proteomes" id="UP000319825">
    <property type="component" value="Unassembled WGS sequence"/>
</dbReference>
<feature type="compositionally biased region" description="Low complexity" evidence="1">
    <location>
        <begin position="14"/>
        <end position="23"/>
    </location>
</feature>
<dbReference type="EMBL" id="VLKE01000001">
    <property type="protein sequence ID" value="TWH65248.1"/>
    <property type="molecule type" value="Genomic_DNA"/>
</dbReference>
<feature type="region of interest" description="Disordered" evidence="1">
    <location>
        <begin position="1"/>
        <end position="114"/>
    </location>
</feature>
<feature type="compositionally biased region" description="Polar residues" evidence="1">
    <location>
        <begin position="230"/>
        <end position="256"/>
    </location>
</feature>
<sequence length="270" mass="29497">MRCPTGNAGTIVTRVAPPDLPRVLPDRRLAAPARSGHRSQGPEDSGPAPRERGPAPTEPQAWDWADRAAARRPDQAPIPGVEGPSARKPSHSPSLASAAGRPPLDVSPPARRPPIEPALAEQMAQGNPGWGNQRIQGELLGLGHRISASTIRRTLERLDIPPTPVRRDHTTWRRFLRTEVTDRMLIFGERHLRRTLDGQQHRTCPFCPKSSTVKRSSSYHNDAGAVHLPGNSQRRQPKSARQTTRVKGSSSASHATISGEINKMRAPTSR</sequence>
<evidence type="ECO:0000313" key="2">
    <source>
        <dbReference type="EMBL" id="TWH65248.1"/>
    </source>
</evidence>
<organism evidence="2 3">
    <name type="scientific">Micromonospora olivasterospora</name>
    <dbReference type="NCBI Taxonomy" id="1880"/>
    <lineage>
        <taxon>Bacteria</taxon>
        <taxon>Bacillati</taxon>
        <taxon>Actinomycetota</taxon>
        <taxon>Actinomycetes</taxon>
        <taxon>Micromonosporales</taxon>
        <taxon>Micromonosporaceae</taxon>
        <taxon>Micromonospora</taxon>
    </lineage>
</organism>
<reference evidence="2 3" key="1">
    <citation type="submission" date="2019-07" db="EMBL/GenBank/DDBJ databases">
        <title>R&amp;d 2014.</title>
        <authorList>
            <person name="Klenk H.-P."/>
        </authorList>
    </citation>
    <scope>NUCLEOTIDE SEQUENCE [LARGE SCALE GENOMIC DNA]</scope>
    <source>
        <strain evidence="2 3">DSM 43868</strain>
    </source>
</reference>
<comment type="caution">
    <text evidence="2">The sequence shown here is derived from an EMBL/GenBank/DDBJ whole genome shotgun (WGS) entry which is preliminary data.</text>
</comment>
<protein>
    <recommendedName>
        <fullName evidence="4">Homeodomain-containing protein</fullName>
    </recommendedName>
</protein>
<evidence type="ECO:0008006" key="4">
    <source>
        <dbReference type="Google" id="ProtNLM"/>
    </source>
</evidence>
<evidence type="ECO:0000256" key="1">
    <source>
        <dbReference type="SAM" id="MobiDB-lite"/>
    </source>
</evidence>
<name>A0A562I3G4_MICOL</name>
<proteinExistence type="predicted"/>
<gene>
    <name evidence="2" type="ORF">JD77_00183</name>
</gene>
<accession>A0A562I3G4</accession>
<feature type="region of interest" description="Disordered" evidence="1">
    <location>
        <begin position="207"/>
        <end position="270"/>
    </location>
</feature>
<feature type="compositionally biased region" description="Polar residues" evidence="1">
    <location>
        <begin position="209"/>
        <end position="220"/>
    </location>
</feature>
<feature type="compositionally biased region" description="Basic and acidic residues" evidence="1">
    <location>
        <begin position="64"/>
        <end position="74"/>
    </location>
</feature>
<dbReference type="AlphaFoldDB" id="A0A562I3G4"/>
<keyword evidence="3" id="KW-1185">Reference proteome</keyword>